<dbReference type="Proteomes" id="UP000000420">
    <property type="component" value="Chromosome"/>
</dbReference>
<keyword evidence="2" id="KW-1133">Transmembrane helix</keyword>
<evidence type="ECO:0008006" key="5">
    <source>
        <dbReference type="Google" id="ProtNLM"/>
    </source>
</evidence>
<evidence type="ECO:0000256" key="2">
    <source>
        <dbReference type="SAM" id="Phobius"/>
    </source>
</evidence>
<keyword evidence="2" id="KW-0812">Transmembrane</keyword>
<organism evidence="3 4">
    <name type="scientific">Xanthomonas campestris pv. campestris (strain 8004)</name>
    <dbReference type="NCBI Taxonomy" id="314565"/>
    <lineage>
        <taxon>Bacteria</taxon>
        <taxon>Pseudomonadati</taxon>
        <taxon>Pseudomonadota</taxon>
        <taxon>Gammaproteobacteria</taxon>
        <taxon>Lysobacterales</taxon>
        <taxon>Lysobacteraceae</taxon>
        <taxon>Xanthomonas</taxon>
    </lineage>
</organism>
<feature type="transmembrane region" description="Helical" evidence="2">
    <location>
        <begin position="221"/>
        <end position="238"/>
    </location>
</feature>
<feature type="transmembrane region" description="Helical" evidence="2">
    <location>
        <begin position="386"/>
        <end position="410"/>
    </location>
</feature>
<accession>A0A0H2X4X4</accession>
<feature type="region of interest" description="Disordered" evidence="1">
    <location>
        <begin position="20"/>
        <end position="40"/>
    </location>
</feature>
<evidence type="ECO:0000256" key="1">
    <source>
        <dbReference type="SAM" id="MobiDB-lite"/>
    </source>
</evidence>
<feature type="compositionally biased region" description="Gly residues" evidence="1">
    <location>
        <begin position="503"/>
        <end position="534"/>
    </location>
</feature>
<protein>
    <recommendedName>
        <fullName evidence="5">TIGR04222 domain-containing membrane protein</fullName>
    </recommendedName>
</protein>
<dbReference type="AlphaFoldDB" id="A0A0H2X4X4"/>
<dbReference type="InterPro" id="IPR026467">
    <property type="entry name" value="Ser/Gly_Cys_C_dom"/>
</dbReference>
<proteinExistence type="predicted"/>
<gene>
    <name evidence="3" type="ordered locus">XC_0515</name>
</gene>
<dbReference type="EMBL" id="CP000050">
    <property type="protein sequence ID" value="AAY47596.1"/>
    <property type="molecule type" value="Genomic_DNA"/>
</dbReference>
<dbReference type="KEGG" id="xcb:XC_0515"/>
<evidence type="ECO:0000313" key="4">
    <source>
        <dbReference type="Proteomes" id="UP000000420"/>
    </source>
</evidence>
<keyword evidence="2" id="KW-0472">Membrane</keyword>
<evidence type="ECO:0000313" key="3">
    <source>
        <dbReference type="EMBL" id="AAY47596.1"/>
    </source>
</evidence>
<dbReference type="HOGENOM" id="CLU_509906_0_0_6"/>
<feature type="transmembrane region" description="Helical" evidence="2">
    <location>
        <begin position="250"/>
        <end position="271"/>
    </location>
</feature>
<name>A0A0H2X4X4_XANC8</name>
<dbReference type="NCBIfam" id="TIGR04222">
    <property type="entry name" value="near_uncomplex"/>
    <property type="match status" value="1"/>
</dbReference>
<feature type="region of interest" description="Disordered" evidence="1">
    <location>
        <begin position="492"/>
        <end position="534"/>
    </location>
</feature>
<reference evidence="3 4" key="1">
    <citation type="journal article" date="2005" name="Genome Res.">
        <title>Comparative and functional genomic analyses of the pathogenicity of phytopathogen Xanthomonas campestris pv. campestris.</title>
        <authorList>
            <person name="Qian W."/>
            <person name="Jia Y."/>
            <person name="Ren S.X."/>
            <person name="He Y.Q."/>
            <person name="Feng J.X."/>
            <person name="Lu L.F."/>
            <person name="Sun Q."/>
            <person name="Ying G."/>
            <person name="Tang D.J."/>
            <person name="Tang H."/>
            <person name="Wu W."/>
            <person name="Hao P."/>
            <person name="Wang L."/>
            <person name="Jiang B.L."/>
            <person name="Zeng S."/>
            <person name="Gu W.Y."/>
            <person name="Lu G."/>
            <person name="Rong L."/>
            <person name="Tian Y."/>
            <person name="Yao Z."/>
            <person name="Fu G."/>
            <person name="Chen B."/>
            <person name="Fang R."/>
            <person name="Qiang B."/>
            <person name="Chen Z."/>
            <person name="Zhao G.P."/>
            <person name="Tang J.L."/>
            <person name="He C."/>
        </authorList>
    </citation>
    <scope>NUCLEOTIDE SEQUENCE [LARGE SCALE GENOMIC DNA]</scope>
    <source>
        <strain evidence="3 4">8004</strain>
    </source>
</reference>
<sequence length="534" mass="56601">MARHARPAAQAAAVRRVAGTGLGDRPAGQGDAVTTSPAVPLQATPEQRALWLRLQAYAFGPDADALPAFERRVAQQAHCSVAVAQQLVEEYRRFCFLACTSTAQATPSPLVDQVWHTHLTDTREYWDSFCPQVLQATLHHQPGRGSTAEDARFQQQYRATLERYELQFGAPPALLWPAPRPAPTAVPAAHDDASDDASSDALRALRGEPAPPSVRRLPRAVIGWAFAAAVAAWLAYSANGGVPQPLQWRGVHFLPFFITLIALGWSTSAWLRRALRGGRARAVDAVDASEFAYLSGGADRVADLLFTELLVRNAVYLDRDEDAQARRWVRWQPRIAVPPALEPALQALRSAEDPTVAWQALRGLAGPVRQQLIDKGLWLAPGAARWVRAVSTVPVAVVWVLGACKLVIGVQGGSPVGYLLGCMVLTSVLVLGFLLVPVRRTLSGDARLQARRQAVRRDAARTGADPGEAVALYGTVALVGTPWASYHEIRAPNTHHHDSTGSSCGGGGDGGDGGGGDSGGDGGGGCGGCGGGGD</sequence>
<feature type="transmembrane region" description="Helical" evidence="2">
    <location>
        <begin position="416"/>
        <end position="438"/>
    </location>
</feature>